<dbReference type="Proteomes" id="UP001152797">
    <property type="component" value="Unassembled WGS sequence"/>
</dbReference>
<evidence type="ECO:0000313" key="3">
    <source>
        <dbReference type="EMBL" id="CAL1128223.1"/>
    </source>
</evidence>
<evidence type="ECO:0000313" key="2">
    <source>
        <dbReference type="EMBL" id="CAI3974848.1"/>
    </source>
</evidence>
<reference evidence="3" key="2">
    <citation type="submission" date="2024-04" db="EMBL/GenBank/DDBJ databases">
        <authorList>
            <person name="Chen Y."/>
            <person name="Shah S."/>
            <person name="Dougan E. K."/>
            <person name="Thang M."/>
            <person name="Chan C."/>
        </authorList>
    </citation>
    <scope>NUCLEOTIDE SEQUENCE [LARGE SCALE GENOMIC DNA]</scope>
</reference>
<protein>
    <submittedName>
        <fullName evidence="2">Uncharacterized protein</fullName>
    </submittedName>
</protein>
<organism evidence="2">
    <name type="scientific">Cladocopium goreaui</name>
    <dbReference type="NCBI Taxonomy" id="2562237"/>
    <lineage>
        <taxon>Eukaryota</taxon>
        <taxon>Sar</taxon>
        <taxon>Alveolata</taxon>
        <taxon>Dinophyceae</taxon>
        <taxon>Suessiales</taxon>
        <taxon>Symbiodiniaceae</taxon>
        <taxon>Cladocopium</taxon>
    </lineage>
</organism>
<feature type="chain" id="PRO_5043269525" evidence="1">
    <location>
        <begin position="20"/>
        <end position="413"/>
    </location>
</feature>
<evidence type="ECO:0000313" key="4">
    <source>
        <dbReference type="Proteomes" id="UP001152797"/>
    </source>
</evidence>
<gene>
    <name evidence="2" type="ORF">C1SCF055_LOCUS3214</name>
</gene>
<dbReference type="EMBL" id="CAMXCT010000161">
    <property type="protein sequence ID" value="CAI3974848.1"/>
    <property type="molecule type" value="Genomic_DNA"/>
</dbReference>
<name>A0A9P1BK20_9DINO</name>
<proteinExistence type="predicted"/>
<sequence length="413" mass="46750">MAPLGLGGLGGLLLNLASGTPCAGDGHAGGHNSCDSCDNDISFLQAELRFATRAGRAPPAPLLKPIGRSFFSEDPANSAKWWLRYSSSEQLPPEKMMTVGLDQSSESAAVMVKSKGEEVEKLYFLNVNDWKSPSNLTMKDFVQAAKLSWGSVMKREQLYSPWTDFHDGHIVETLRFDQVEMDMQPFQLYETGVVQRAYIPNTTWTMEWRTDPDSDRVFPSSAEYAELVMFKNPDKCRNHWNDEFPERAYWKSTFPVLNASAAKEFALDVLHAKPLEKENPYPWPRQPGCIAVQWASLPQAAGEPFQLHFVEDFVYDTVLHSIPEFLQYQQDFLQTDVSKGCINSFMLNNLILETESLDPFARRLDELSVPYFVFAIEDRYALLFSFPGNEGVTLQLQSPHLSYVAPRPVEFCK</sequence>
<reference evidence="2" key="1">
    <citation type="submission" date="2022-10" db="EMBL/GenBank/DDBJ databases">
        <authorList>
            <person name="Chen Y."/>
            <person name="Dougan E. K."/>
            <person name="Chan C."/>
            <person name="Rhodes N."/>
            <person name="Thang M."/>
        </authorList>
    </citation>
    <scope>NUCLEOTIDE SEQUENCE</scope>
</reference>
<keyword evidence="1" id="KW-0732">Signal</keyword>
<feature type="signal peptide" evidence="1">
    <location>
        <begin position="1"/>
        <end position="19"/>
    </location>
</feature>
<evidence type="ECO:0000256" key="1">
    <source>
        <dbReference type="SAM" id="SignalP"/>
    </source>
</evidence>
<keyword evidence="4" id="KW-1185">Reference proteome</keyword>
<dbReference type="AlphaFoldDB" id="A0A9P1BK20"/>
<comment type="caution">
    <text evidence="2">The sequence shown here is derived from an EMBL/GenBank/DDBJ whole genome shotgun (WGS) entry which is preliminary data.</text>
</comment>
<dbReference type="OrthoDB" id="69177at2759"/>
<dbReference type="EMBL" id="CAMXCT020000161">
    <property type="protein sequence ID" value="CAL1128223.1"/>
    <property type="molecule type" value="Genomic_DNA"/>
</dbReference>
<dbReference type="EMBL" id="CAMXCT030000161">
    <property type="protein sequence ID" value="CAL4762160.1"/>
    <property type="molecule type" value="Genomic_DNA"/>
</dbReference>
<accession>A0A9P1BK20</accession>